<dbReference type="Pfam" id="PF00651">
    <property type="entry name" value="BTB"/>
    <property type="match status" value="1"/>
</dbReference>
<sequence>MPSTSQPTASVAKARSVPTTKPIPKKPTLDEHIKMIIGPKVDIYVGESIKHYRLPKLLLYYYSPYFDRCFNGGFKEGTEQKLELPDDKIEDFEVIIEYMLRSTIPRVESSSYDFTNQYMKLR</sequence>
<evidence type="ECO:0000256" key="1">
    <source>
        <dbReference type="SAM" id="MobiDB-lite"/>
    </source>
</evidence>
<proteinExistence type="predicted"/>
<dbReference type="SUPFAM" id="SSF54695">
    <property type="entry name" value="POZ domain"/>
    <property type="match status" value="1"/>
</dbReference>
<evidence type="ECO:0000313" key="4">
    <source>
        <dbReference type="Proteomes" id="UP001595075"/>
    </source>
</evidence>
<feature type="domain" description="BTB" evidence="2">
    <location>
        <begin position="41"/>
        <end position="108"/>
    </location>
</feature>
<organism evidence="3 4">
    <name type="scientific">Oculimacula yallundae</name>
    <dbReference type="NCBI Taxonomy" id="86028"/>
    <lineage>
        <taxon>Eukaryota</taxon>
        <taxon>Fungi</taxon>
        <taxon>Dikarya</taxon>
        <taxon>Ascomycota</taxon>
        <taxon>Pezizomycotina</taxon>
        <taxon>Leotiomycetes</taxon>
        <taxon>Helotiales</taxon>
        <taxon>Ploettnerulaceae</taxon>
        <taxon>Oculimacula</taxon>
    </lineage>
</organism>
<keyword evidence="4" id="KW-1185">Reference proteome</keyword>
<dbReference type="InterPro" id="IPR011333">
    <property type="entry name" value="SKP1/BTB/POZ_sf"/>
</dbReference>
<protein>
    <recommendedName>
        <fullName evidence="2">BTB domain-containing protein</fullName>
    </recommendedName>
</protein>
<dbReference type="CDD" id="cd18186">
    <property type="entry name" value="BTB_POZ_ZBTB_KLHL-like"/>
    <property type="match status" value="1"/>
</dbReference>
<dbReference type="PANTHER" id="PTHR47843">
    <property type="entry name" value="BTB DOMAIN-CONTAINING PROTEIN-RELATED"/>
    <property type="match status" value="1"/>
</dbReference>
<dbReference type="Proteomes" id="UP001595075">
    <property type="component" value="Unassembled WGS sequence"/>
</dbReference>
<evidence type="ECO:0000313" key="3">
    <source>
        <dbReference type="EMBL" id="KAL2074346.1"/>
    </source>
</evidence>
<dbReference type="InterPro" id="IPR000210">
    <property type="entry name" value="BTB/POZ_dom"/>
</dbReference>
<accession>A0ABR4CXY0</accession>
<gene>
    <name evidence="3" type="ORF">VTL71DRAFT_8124</name>
</gene>
<evidence type="ECO:0000259" key="2">
    <source>
        <dbReference type="PROSITE" id="PS50097"/>
    </source>
</evidence>
<dbReference type="PROSITE" id="PS50097">
    <property type="entry name" value="BTB"/>
    <property type="match status" value="1"/>
</dbReference>
<dbReference type="EMBL" id="JAZHXI010000002">
    <property type="protein sequence ID" value="KAL2074346.1"/>
    <property type="molecule type" value="Genomic_DNA"/>
</dbReference>
<name>A0ABR4CXY0_9HELO</name>
<comment type="caution">
    <text evidence="3">The sequence shown here is derived from an EMBL/GenBank/DDBJ whole genome shotgun (WGS) entry which is preliminary data.</text>
</comment>
<feature type="region of interest" description="Disordered" evidence="1">
    <location>
        <begin position="1"/>
        <end position="26"/>
    </location>
</feature>
<reference evidence="3 4" key="1">
    <citation type="journal article" date="2024" name="Commun. Biol.">
        <title>Comparative genomic analysis of thermophilic fungi reveals convergent evolutionary adaptations and gene losses.</title>
        <authorList>
            <person name="Steindorff A.S."/>
            <person name="Aguilar-Pontes M.V."/>
            <person name="Robinson A.J."/>
            <person name="Andreopoulos B."/>
            <person name="LaButti K."/>
            <person name="Kuo A."/>
            <person name="Mondo S."/>
            <person name="Riley R."/>
            <person name="Otillar R."/>
            <person name="Haridas S."/>
            <person name="Lipzen A."/>
            <person name="Grimwood J."/>
            <person name="Schmutz J."/>
            <person name="Clum A."/>
            <person name="Reid I.D."/>
            <person name="Moisan M.C."/>
            <person name="Butler G."/>
            <person name="Nguyen T.T.M."/>
            <person name="Dewar K."/>
            <person name="Conant G."/>
            <person name="Drula E."/>
            <person name="Henrissat B."/>
            <person name="Hansel C."/>
            <person name="Singer S."/>
            <person name="Hutchinson M.I."/>
            <person name="de Vries R.P."/>
            <person name="Natvig D.O."/>
            <person name="Powell A.J."/>
            <person name="Tsang A."/>
            <person name="Grigoriev I.V."/>
        </authorList>
    </citation>
    <scope>NUCLEOTIDE SEQUENCE [LARGE SCALE GENOMIC DNA]</scope>
    <source>
        <strain evidence="3 4">CBS 494.80</strain>
    </source>
</reference>
<dbReference type="Gene3D" id="3.30.710.10">
    <property type="entry name" value="Potassium Channel Kv1.1, Chain A"/>
    <property type="match status" value="1"/>
</dbReference>